<comment type="caution">
    <text evidence="3">The sequence shown here is derived from an EMBL/GenBank/DDBJ whole genome shotgun (WGS) entry which is preliminary data.</text>
</comment>
<dbReference type="SUPFAM" id="SSF51679">
    <property type="entry name" value="Bacterial luciferase-like"/>
    <property type="match status" value="1"/>
</dbReference>
<organism evidence="3 4">
    <name type="scientific">Tectimicrobiota bacterium</name>
    <dbReference type="NCBI Taxonomy" id="2528274"/>
    <lineage>
        <taxon>Bacteria</taxon>
        <taxon>Pseudomonadati</taxon>
        <taxon>Nitrospinota/Tectimicrobiota group</taxon>
        <taxon>Candidatus Tectimicrobiota</taxon>
    </lineage>
</organism>
<dbReference type="InterPro" id="IPR019921">
    <property type="entry name" value="Lucif-like_OxRdtase_Rv2161c"/>
</dbReference>
<evidence type="ECO:0000313" key="3">
    <source>
        <dbReference type="EMBL" id="MBI3126868.1"/>
    </source>
</evidence>
<accession>A0A932MMM8</accession>
<dbReference type="Proteomes" id="UP000782312">
    <property type="component" value="Unassembled WGS sequence"/>
</dbReference>
<feature type="domain" description="Luciferase-like" evidence="2">
    <location>
        <begin position="25"/>
        <end position="264"/>
    </location>
</feature>
<dbReference type="Pfam" id="PF00296">
    <property type="entry name" value="Bac_luciferase"/>
    <property type="match status" value="1"/>
</dbReference>
<dbReference type="PANTHER" id="PTHR43244:SF1">
    <property type="entry name" value="5,10-METHYLENETETRAHYDROMETHANOPTERIN REDUCTASE"/>
    <property type="match status" value="1"/>
</dbReference>
<dbReference type="PANTHER" id="PTHR43244">
    <property type="match status" value="1"/>
</dbReference>
<dbReference type="InterPro" id="IPR036661">
    <property type="entry name" value="Luciferase-like_sf"/>
</dbReference>
<dbReference type="AlphaFoldDB" id="A0A932MMM8"/>
<keyword evidence="1" id="KW-0560">Oxidoreductase</keyword>
<dbReference type="InterPro" id="IPR011251">
    <property type="entry name" value="Luciferase-like_dom"/>
</dbReference>
<dbReference type="EMBL" id="JACPUR010000013">
    <property type="protein sequence ID" value="MBI3126868.1"/>
    <property type="molecule type" value="Genomic_DNA"/>
</dbReference>
<protein>
    <submittedName>
        <fullName evidence="3">LLM class flavin-dependent oxidoreductase</fullName>
    </submittedName>
</protein>
<sequence>MPERKVKLWVLLPTRGVLLWNRGVPEVGPIVDLAVRAEELGYDSVFVGDSVLAKPRLEALSVLSALAVKTRRVKLGTAVFLPCLRNPVFLAYQVATLDVISGGRVILGVGIGPPKPQECEHEFETLGVPFRKRMFYLQEHMTLMRRLWSEDHITFEGKYYRCKDVTLEPKPIQRVVPMWIASATVETAWRRVARFGDGWFPNRVTPEEFRATWAKIEAEARSLGRDPGVPAWYMTTCLDDSKEKAMKNGEEFLLAYYYTPFWGDSIEKWGVYGTAEDLTRRINAFIEAGARHISLRFTHKDQMGQLERFTREVLPNLKLD</sequence>
<evidence type="ECO:0000256" key="1">
    <source>
        <dbReference type="ARBA" id="ARBA00023002"/>
    </source>
</evidence>
<gene>
    <name evidence="3" type="ORF">HYZ11_04620</name>
</gene>
<dbReference type="Gene3D" id="3.20.20.30">
    <property type="entry name" value="Luciferase-like domain"/>
    <property type="match status" value="1"/>
</dbReference>
<evidence type="ECO:0000259" key="2">
    <source>
        <dbReference type="Pfam" id="PF00296"/>
    </source>
</evidence>
<proteinExistence type="predicted"/>
<dbReference type="InterPro" id="IPR050564">
    <property type="entry name" value="F420-G6PD/mer"/>
</dbReference>
<dbReference type="NCBIfam" id="TIGR03619">
    <property type="entry name" value="F420_Rv2161c"/>
    <property type="match status" value="1"/>
</dbReference>
<evidence type="ECO:0000313" key="4">
    <source>
        <dbReference type="Proteomes" id="UP000782312"/>
    </source>
</evidence>
<name>A0A932MMM8_UNCTE</name>
<dbReference type="GO" id="GO:0016705">
    <property type="term" value="F:oxidoreductase activity, acting on paired donors, with incorporation or reduction of molecular oxygen"/>
    <property type="evidence" value="ECO:0007669"/>
    <property type="project" value="InterPro"/>
</dbReference>
<reference evidence="3" key="1">
    <citation type="submission" date="2020-07" db="EMBL/GenBank/DDBJ databases">
        <title>Huge and variable diversity of episymbiotic CPR bacteria and DPANN archaea in groundwater ecosystems.</title>
        <authorList>
            <person name="He C.Y."/>
            <person name="Keren R."/>
            <person name="Whittaker M."/>
            <person name="Farag I.F."/>
            <person name="Doudna J."/>
            <person name="Cate J.H.D."/>
            <person name="Banfield J.F."/>
        </authorList>
    </citation>
    <scope>NUCLEOTIDE SEQUENCE</scope>
    <source>
        <strain evidence="3">NC_groundwater_763_Ag_S-0.2um_68_21</strain>
    </source>
</reference>